<dbReference type="Pfam" id="PF13516">
    <property type="entry name" value="LRR_6"/>
    <property type="match status" value="1"/>
</dbReference>
<dbReference type="InterPro" id="IPR032675">
    <property type="entry name" value="LRR_dom_sf"/>
</dbReference>
<dbReference type="PANTHER" id="PTHR46652">
    <property type="entry name" value="LEUCINE-RICH REPEAT AND IQ DOMAIN-CONTAINING PROTEIN 1-RELATED"/>
    <property type="match status" value="1"/>
</dbReference>
<name>A0A1X0P7V7_9TRYP</name>
<proteinExistence type="predicted"/>
<evidence type="ECO:0000256" key="3">
    <source>
        <dbReference type="SAM" id="MobiDB-lite"/>
    </source>
</evidence>
<evidence type="ECO:0008006" key="6">
    <source>
        <dbReference type="Google" id="ProtNLM"/>
    </source>
</evidence>
<keyword evidence="5" id="KW-1185">Reference proteome</keyword>
<feature type="compositionally biased region" description="Low complexity" evidence="3">
    <location>
        <begin position="1"/>
        <end position="10"/>
    </location>
</feature>
<gene>
    <name evidence="4" type="ORF">TM35_000023520</name>
</gene>
<evidence type="ECO:0000313" key="4">
    <source>
        <dbReference type="EMBL" id="ORC93026.1"/>
    </source>
</evidence>
<dbReference type="RefSeq" id="XP_028887092.1">
    <property type="nucleotide sequence ID" value="XM_029021670.1"/>
</dbReference>
<dbReference type="InterPro" id="IPR050836">
    <property type="entry name" value="SDS22/Internalin_LRR"/>
</dbReference>
<evidence type="ECO:0000313" key="5">
    <source>
        <dbReference type="Proteomes" id="UP000192257"/>
    </source>
</evidence>
<dbReference type="EMBL" id="NBCO01000002">
    <property type="protein sequence ID" value="ORC93026.1"/>
    <property type="molecule type" value="Genomic_DNA"/>
</dbReference>
<protein>
    <recommendedName>
        <fullName evidence="6">Leucine-rich repeat protein (LRRP)</fullName>
    </recommendedName>
</protein>
<dbReference type="OrthoDB" id="271226at2759"/>
<feature type="region of interest" description="Disordered" evidence="3">
    <location>
        <begin position="1"/>
        <end position="40"/>
    </location>
</feature>
<keyword evidence="2" id="KW-0677">Repeat</keyword>
<dbReference type="STRING" id="67003.A0A1X0P7V7"/>
<sequence length="475" mass="52342">MTSSSRSSSSRSEKDAAAGTTPCISELEPLVKEEEEEGGTPLRVETVQSALDVLVHNAEGNLVYAQANLSNLHLTSITVLSSYKHLQRLSLDNNELHSLQPLRELHYLVYLSAANNKLGDDVFDDLTPSATTLERLNLSGNALTTLRGLKQLPFLIDFNAAHNQIETIDSNDLTALHSLTRLNLMSNHITRVDLDAFAGCNTVRRLDLSQNNIVNAQFVMHLAENLESLILDHNSVERLTGFEVLRSLVWLHLAHNRIADWKELHTLTDLMNLRQLTLEQNPFLETPITVVTISDTTQPPKSAIPPYNSEAKVAQDVDFVNSRVGRPQPESIHTSSVNDIASIRSGVSGYTGNVHNSSTSKNSTVASNVLLSTIAAPPARGLVHHIPAAPQELIGWNDDNQQELEQLSQYERNRFRVISMARQLSHLDSVPVAPEEIQRAMRLYKNRGGNGNSFAAGSAVRAVESQRKKGSNDTV</sequence>
<reference evidence="4 5" key="1">
    <citation type="submission" date="2017-03" db="EMBL/GenBank/DDBJ databases">
        <title>An alternative strategy for trypanosome survival in the mammalian bloodstream revealed through genome and transcriptome analysis of the ubiquitous bovine parasite Trypanosoma (Megatrypanum) theileri.</title>
        <authorList>
            <person name="Kelly S."/>
            <person name="Ivens A."/>
            <person name="Mott A."/>
            <person name="O'Neill E."/>
            <person name="Emms D."/>
            <person name="Macleod O."/>
            <person name="Voorheis P."/>
            <person name="Matthews J."/>
            <person name="Matthews K."/>
            <person name="Carrington M."/>
        </authorList>
    </citation>
    <scope>NUCLEOTIDE SEQUENCE [LARGE SCALE GENOMIC DNA]</scope>
    <source>
        <strain evidence="4">Edinburgh</strain>
    </source>
</reference>
<comment type="caution">
    <text evidence="4">The sequence shown here is derived from an EMBL/GenBank/DDBJ whole genome shotgun (WGS) entry which is preliminary data.</text>
</comment>
<evidence type="ECO:0000256" key="1">
    <source>
        <dbReference type="ARBA" id="ARBA00022614"/>
    </source>
</evidence>
<dbReference type="SUPFAM" id="SSF52058">
    <property type="entry name" value="L domain-like"/>
    <property type="match status" value="1"/>
</dbReference>
<organism evidence="4 5">
    <name type="scientific">Trypanosoma theileri</name>
    <dbReference type="NCBI Taxonomy" id="67003"/>
    <lineage>
        <taxon>Eukaryota</taxon>
        <taxon>Discoba</taxon>
        <taxon>Euglenozoa</taxon>
        <taxon>Kinetoplastea</taxon>
        <taxon>Metakinetoplastina</taxon>
        <taxon>Trypanosomatida</taxon>
        <taxon>Trypanosomatidae</taxon>
        <taxon>Trypanosoma</taxon>
    </lineage>
</organism>
<dbReference type="Pfam" id="PF13855">
    <property type="entry name" value="LRR_8"/>
    <property type="match status" value="1"/>
</dbReference>
<dbReference type="Gene3D" id="3.80.10.10">
    <property type="entry name" value="Ribonuclease Inhibitor"/>
    <property type="match status" value="2"/>
</dbReference>
<dbReference type="InterPro" id="IPR001611">
    <property type="entry name" value="Leu-rich_rpt"/>
</dbReference>
<dbReference type="GeneID" id="39981450"/>
<feature type="compositionally biased region" description="Basic and acidic residues" evidence="3">
    <location>
        <begin position="464"/>
        <end position="475"/>
    </location>
</feature>
<feature type="region of interest" description="Disordered" evidence="3">
    <location>
        <begin position="455"/>
        <end position="475"/>
    </location>
</feature>
<dbReference type="PROSITE" id="PS51450">
    <property type="entry name" value="LRR"/>
    <property type="match status" value="4"/>
</dbReference>
<dbReference type="AlphaFoldDB" id="A0A1X0P7V7"/>
<keyword evidence="1" id="KW-0433">Leucine-rich repeat</keyword>
<evidence type="ECO:0000256" key="2">
    <source>
        <dbReference type="ARBA" id="ARBA00022737"/>
    </source>
</evidence>
<dbReference type="Proteomes" id="UP000192257">
    <property type="component" value="Unassembled WGS sequence"/>
</dbReference>
<dbReference type="VEuPathDB" id="TriTrypDB:TM35_000023520"/>
<dbReference type="PANTHER" id="PTHR46652:SF8">
    <property type="entry name" value="LEUCINE RICH REPEAT CONTAINING 23"/>
    <property type="match status" value="1"/>
</dbReference>
<accession>A0A1X0P7V7</accession>